<evidence type="ECO:0000313" key="2">
    <source>
        <dbReference type="Proteomes" id="UP000766486"/>
    </source>
</evidence>
<comment type="caution">
    <text evidence="1">The sequence shown here is derived from an EMBL/GenBank/DDBJ whole genome shotgun (WGS) entry which is preliminary data.</text>
</comment>
<evidence type="ECO:0008006" key="3">
    <source>
        <dbReference type="Google" id="ProtNLM"/>
    </source>
</evidence>
<sequence length="57" mass="6954">APADDAAPEELRDYDELEFYERDIDFQDMEEREVELDERDIEELYARYLASMDEMEE</sequence>
<keyword evidence="2" id="KW-1185">Reference proteome</keyword>
<name>A0ABY6UVU2_BIOOC</name>
<proteinExistence type="predicted"/>
<dbReference type="Proteomes" id="UP000766486">
    <property type="component" value="Unassembled WGS sequence"/>
</dbReference>
<protein>
    <recommendedName>
        <fullName evidence="3">CCD97-like C-terminal domain-containing protein</fullName>
    </recommendedName>
</protein>
<accession>A0ABY6UVU2</accession>
<organism evidence="1 2">
    <name type="scientific">Bionectria ochroleuca</name>
    <name type="common">Gliocladium roseum</name>
    <dbReference type="NCBI Taxonomy" id="29856"/>
    <lineage>
        <taxon>Eukaryota</taxon>
        <taxon>Fungi</taxon>
        <taxon>Dikarya</taxon>
        <taxon>Ascomycota</taxon>
        <taxon>Pezizomycotina</taxon>
        <taxon>Sordariomycetes</taxon>
        <taxon>Hypocreomycetidae</taxon>
        <taxon>Hypocreales</taxon>
        <taxon>Bionectriaceae</taxon>
        <taxon>Clonostachys</taxon>
    </lineage>
</organism>
<gene>
    <name evidence="1" type="ORF">CLO192961_LOCUS371825</name>
</gene>
<evidence type="ECO:0000313" key="1">
    <source>
        <dbReference type="EMBL" id="VUC34081.1"/>
    </source>
</evidence>
<reference evidence="1 2" key="1">
    <citation type="submission" date="2019-06" db="EMBL/GenBank/DDBJ databases">
        <authorList>
            <person name="Broberg M."/>
        </authorList>
    </citation>
    <scope>NUCLEOTIDE SEQUENCE [LARGE SCALE GENOMIC DNA]</scope>
</reference>
<dbReference type="EMBL" id="CABFNS010000876">
    <property type="protein sequence ID" value="VUC34081.1"/>
    <property type="molecule type" value="Genomic_DNA"/>
</dbReference>
<feature type="non-terminal residue" evidence="1">
    <location>
        <position position="1"/>
    </location>
</feature>